<dbReference type="EMBL" id="JAQQAF010000003">
    <property type="protein sequence ID" value="KAJ8498169.1"/>
    <property type="molecule type" value="Genomic_DNA"/>
</dbReference>
<evidence type="ECO:0000313" key="1">
    <source>
        <dbReference type="EMBL" id="KAJ8498169.1"/>
    </source>
</evidence>
<organism evidence="1 2">
    <name type="scientific">Ensete ventricosum</name>
    <name type="common">Abyssinian banana</name>
    <name type="synonym">Musa ensete</name>
    <dbReference type="NCBI Taxonomy" id="4639"/>
    <lineage>
        <taxon>Eukaryota</taxon>
        <taxon>Viridiplantae</taxon>
        <taxon>Streptophyta</taxon>
        <taxon>Embryophyta</taxon>
        <taxon>Tracheophyta</taxon>
        <taxon>Spermatophyta</taxon>
        <taxon>Magnoliopsida</taxon>
        <taxon>Liliopsida</taxon>
        <taxon>Zingiberales</taxon>
        <taxon>Musaceae</taxon>
        <taxon>Ensete</taxon>
    </lineage>
</organism>
<name>A0AAV8R931_ENSVE</name>
<comment type="caution">
    <text evidence="1">The sequence shown here is derived from an EMBL/GenBank/DDBJ whole genome shotgun (WGS) entry which is preliminary data.</text>
</comment>
<gene>
    <name evidence="1" type="ORF">OPV22_008721</name>
</gene>
<reference evidence="1 2" key="1">
    <citation type="submission" date="2022-12" db="EMBL/GenBank/DDBJ databases">
        <title>Chromosome-scale assembly of the Ensete ventricosum genome.</title>
        <authorList>
            <person name="Dussert Y."/>
            <person name="Stocks J."/>
            <person name="Wendawek A."/>
            <person name="Woldeyes F."/>
            <person name="Nichols R.A."/>
            <person name="Borrell J.S."/>
        </authorList>
    </citation>
    <scope>NUCLEOTIDE SEQUENCE [LARGE SCALE GENOMIC DNA]</scope>
    <source>
        <strain evidence="2">cv. Maze</strain>
        <tissue evidence="1">Seeds</tissue>
    </source>
</reference>
<keyword evidence="2" id="KW-1185">Reference proteome</keyword>
<dbReference type="Proteomes" id="UP001222027">
    <property type="component" value="Unassembled WGS sequence"/>
</dbReference>
<proteinExistence type="predicted"/>
<accession>A0AAV8R931</accession>
<evidence type="ECO:0000313" key="2">
    <source>
        <dbReference type="Proteomes" id="UP001222027"/>
    </source>
</evidence>
<dbReference type="AlphaFoldDB" id="A0AAV8R931"/>
<sequence>MSLWKEALPIGKSLLSQRSKGWGTHVLLTNILHWTAKAKQSTRNKRVSILLRTTTNSTKKVLVSIRLQM</sequence>
<protein>
    <submittedName>
        <fullName evidence="1">Uncharacterized protein</fullName>
    </submittedName>
</protein>